<dbReference type="InterPro" id="IPR033749">
    <property type="entry name" value="Polyprenyl_synt_CS"/>
</dbReference>
<evidence type="ECO:0000313" key="7">
    <source>
        <dbReference type="Proteomes" id="UP000013827"/>
    </source>
</evidence>
<dbReference type="KEGG" id="ehx:EMIHUDRAFT_432696"/>
<name>A0A0D3IUB5_EMIH1</name>
<dbReference type="RefSeq" id="XP_005767279.1">
    <property type="nucleotide sequence ID" value="XM_005767222.1"/>
</dbReference>
<evidence type="ECO:0000256" key="2">
    <source>
        <dbReference type="ARBA" id="ARBA00022679"/>
    </source>
</evidence>
<keyword evidence="4" id="KW-0460">Magnesium</keyword>
<dbReference type="HOGENOM" id="CLU_028376_1_0_1"/>
<dbReference type="PANTHER" id="PTHR11525:SF0">
    <property type="entry name" value="FARNESYL PYROPHOSPHATE SYNTHASE"/>
    <property type="match status" value="1"/>
</dbReference>
<dbReference type="GO" id="GO:0004161">
    <property type="term" value="F:dimethylallyltranstransferase activity"/>
    <property type="evidence" value="ECO:0007669"/>
    <property type="project" value="TreeGrafter"/>
</dbReference>
<keyword evidence="7" id="KW-1185">Reference proteome</keyword>
<sequence length="408" mass="45775">MSQTLAVGAVSLGAGLCLGLYLARRRSKEGALGATPATAWPAGKPVLATPADYPRYDYAGDPKGSFEAICDMLIAEVKAELPALYELPERENGWIERMLQYNTKGGKMTRGLMVVEAGKVLFERRGQPVDNTTLCKLAVLGWCIEWLQAWLLVADDMMDDSVTRRGQPCWYRRDGVGSIAINDAVTIEALVYKVLKRHFAAERCYVRLVDLMLETTLQTELGQLLDTMCDNLTLADFSLDRWRAIVTYKTAFYSFYLSVAFAMTYAGIEEQGAYDAARTILIKMGVYFQAQDDYLDCYGTPEQIGKIGTDIESKKCGWLFCNAYNGLTTPPISPQQKALLDAQYGKCKVGSAAEKSIKALYEELNLEKQYRAYEQACYDEIMALRPTVTEVPWEVFEVFLKKIFKRSK</sequence>
<evidence type="ECO:0000256" key="5">
    <source>
        <dbReference type="RuleBase" id="RU004466"/>
    </source>
</evidence>
<dbReference type="SFLD" id="SFLDS00005">
    <property type="entry name" value="Isoprenoid_Synthase_Type_I"/>
    <property type="match status" value="1"/>
</dbReference>
<dbReference type="SFLD" id="SFLDG01017">
    <property type="entry name" value="Polyprenyl_Transferase_Like"/>
    <property type="match status" value="1"/>
</dbReference>
<evidence type="ECO:0000313" key="6">
    <source>
        <dbReference type="EnsemblProtists" id="EOD14850"/>
    </source>
</evidence>
<dbReference type="GeneID" id="17261134"/>
<evidence type="ECO:0000256" key="4">
    <source>
        <dbReference type="ARBA" id="ARBA00022842"/>
    </source>
</evidence>
<keyword evidence="2 5" id="KW-0808">Transferase</keyword>
<evidence type="ECO:0000256" key="1">
    <source>
        <dbReference type="ARBA" id="ARBA00001946"/>
    </source>
</evidence>
<evidence type="ECO:0000256" key="3">
    <source>
        <dbReference type="ARBA" id="ARBA00022723"/>
    </source>
</evidence>
<dbReference type="CDD" id="cd00685">
    <property type="entry name" value="Trans_IPPS_HT"/>
    <property type="match status" value="1"/>
</dbReference>
<organism evidence="6 7">
    <name type="scientific">Emiliania huxleyi (strain CCMP1516)</name>
    <dbReference type="NCBI Taxonomy" id="280463"/>
    <lineage>
        <taxon>Eukaryota</taxon>
        <taxon>Haptista</taxon>
        <taxon>Haptophyta</taxon>
        <taxon>Prymnesiophyceae</taxon>
        <taxon>Isochrysidales</taxon>
        <taxon>Noelaerhabdaceae</taxon>
        <taxon>Emiliania</taxon>
    </lineage>
</organism>
<keyword evidence="3" id="KW-0479">Metal-binding</keyword>
<dbReference type="Pfam" id="PF00348">
    <property type="entry name" value="polyprenyl_synt"/>
    <property type="match status" value="1"/>
</dbReference>
<dbReference type="eggNOG" id="KOG0711">
    <property type="taxonomic scope" value="Eukaryota"/>
</dbReference>
<dbReference type="OMA" id="EDCTWQR"/>
<comment type="cofactor">
    <cofactor evidence="1">
        <name>Mg(2+)</name>
        <dbReference type="ChEBI" id="CHEBI:18420"/>
    </cofactor>
</comment>
<dbReference type="STRING" id="2903.R1DK44"/>
<dbReference type="GO" id="GO:0046872">
    <property type="term" value="F:metal ion binding"/>
    <property type="evidence" value="ECO:0007669"/>
    <property type="project" value="UniProtKB-KW"/>
</dbReference>
<reference evidence="6" key="2">
    <citation type="submission" date="2024-10" db="UniProtKB">
        <authorList>
            <consortium name="EnsemblProtists"/>
        </authorList>
    </citation>
    <scope>IDENTIFICATION</scope>
</reference>
<protein>
    <recommendedName>
        <fullName evidence="8">Farnesyl pyrophosphate synthase</fullName>
    </recommendedName>
</protein>
<dbReference type="Gene3D" id="1.10.600.10">
    <property type="entry name" value="Farnesyl Diphosphate Synthase"/>
    <property type="match status" value="1"/>
</dbReference>
<dbReference type="SUPFAM" id="SSF48576">
    <property type="entry name" value="Terpenoid synthases"/>
    <property type="match status" value="1"/>
</dbReference>
<reference evidence="7" key="1">
    <citation type="journal article" date="2013" name="Nature">
        <title>Pan genome of the phytoplankton Emiliania underpins its global distribution.</title>
        <authorList>
            <person name="Read B.A."/>
            <person name="Kegel J."/>
            <person name="Klute M.J."/>
            <person name="Kuo A."/>
            <person name="Lefebvre S.C."/>
            <person name="Maumus F."/>
            <person name="Mayer C."/>
            <person name="Miller J."/>
            <person name="Monier A."/>
            <person name="Salamov A."/>
            <person name="Young J."/>
            <person name="Aguilar M."/>
            <person name="Claverie J.M."/>
            <person name="Frickenhaus S."/>
            <person name="Gonzalez K."/>
            <person name="Herman E.K."/>
            <person name="Lin Y.C."/>
            <person name="Napier J."/>
            <person name="Ogata H."/>
            <person name="Sarno A.F."/>
            <person name="Shmutz J."/>
            <person name="Schroeder D."/>
            <person name="de Vargas C."/>
            <person name="Verret F."/>
            <person name="von Dassow P."/>
            <person name="Valentin K."/>
            <person name="Van de Peer Y."/>
            <person name="Wheeler G."/>
            <person name="Dacks J.B."/>
            <person name="Delwiche C.F."/>
            <person name="Dyhrman S.T."/>
            <person name="Glockner G."/>
            <person name="John U."/>
            <person name="Richards T."/>
            <person name="Worden A.Z."/>
            <person name="Zhang X."/>
            <person name="Grigoriev I.V."/>
            <person name="Allen A.E."/>
            <person name="Bidle K."/>
            <person name="Borodovsky M."/>
            <person name="Bowler C."/>
            <person name="Brownlee C."/>
            <person name="Cock J.M."/>
            <person name="Elias M."/>
            <person name="Gladyshev V.N."/>
            <person name="Groth M."/>
            <person name="Guda C."/>
            <person name="Hadaegh A."/>
            <person name="Iglesias-Rodriguez M.D."/>
            <person name="Jenkins J."/>
            <person name="Jones B.M."/>
            <person name="Lawson T."/>
            <person name="Leese F."/>
            <person name="Lindquist E."/>
            <person name="Lobanov A."/>
            <person name="Lomsadze A."/>
            <person name="Malik S.B."/>
            <person name="Marsh M.E."/>
            <person name="Mackinder L."/>
            <person name="Mock T."/>
            <person name="Mueller-Roeber B."/>
            <person name="Pagarete A."/>
            <person name="Parker M."/>
            <person name="Probert I."/>
            <person name="Quesneville H."/>
            <person name="Raines C."/>
            <person name="Rensing S.A."/>
            <person name="Riano-Pachon D.M."/>
            <person name="Richier S."/>
            <person name="Rokitta S."/>
            <person name="Shiraiwa Y."/>
            <person name="Soanes D.M."/>
            <person name="van der Giezen M."/>
            <person name="Wahlund T.M."/>
            <person name="Williams B."/>
            <person name="Wilson W."/>
            <person name="Wolfe G."/>
            <person name="Wurch L.L."/>
        </authorList>
    </citation>
    <scope>NUCLEOTIDE SEQUENCE</scope>
</reference>
<accession>A0A0D3IUB5</accession>
<proteinExistence type="inferred from homology"/>
<dbReference type="GO" id="GO:0005737">
    <property type="term" value="C:cytoplasm"/>
    <property type="evidence" value="ECO:0007669"/>
    <property type="project" value="TreeGrafter"/>
</dbReference>
<dbReference type="InterPro" id="IPR039702">
    <property type="entry name" value="FPS1-like"/>
</dbReference>
<dbReference type="InterPro" id="IPR008949">
    <property type="entry name" value="Isoprenoid_synthase_dom_sf"/>
</dbReference>
<dbReference type="InterPro" id="IPR000092">
    <property type="entry name" value="Polyprenyl_synt"/>
</dbReference>
<dbReference type="GO" id="GO:0045337">
    <property type="term" value="P:farnesyl diphosphate biosynthetic process"/>
    <property type="evidence" value="ECO:0007669"/>
    <property type="project" value="TreeGrafter"/>
</dbReference>
<dbReference type="Proteomes" id="UP000013827">
    <property type="component" value="Unassembled WGS sequence"/>
</dbReference>
<dbReference type="GO" id="GO:0004337">
    <property type="term" value="F:(2E,6E)-farnesyl diphosphate synthase activity"/>
    <property type="evidence" value="ECO:0007669"/>
    <property type="project" value="TreeGrafter"/>
</dbReference>
<dbReference type="AlphaFoldDB" id="A0A0D3IUB5"/>
<comment type="similarity">
    <text evidence="5">Belongs to the FPP/GGPP synthase family.</text>
</comment>
<dbReference type="PROSITE" id="PS00723">
    <property type="entry name" value="POLYPRENYL_SYNTHASE_1"/>
    <property type="match status" value="1"/>
</dbReference>
<dbReference type="PaxDb" id="2903-EOD14850"/>
<dbReference type="PANTHER" id="PTHR11525">
    <property type="entry name" value="FARNESYL-PYROPHOSPHATE SYNTHETASE"/>
    <property type="match status" value="1"/>
</dbReference>
<dbReference type="EnsemblProtists" id="EOD14850">
    <property type="protein sequence ID" value="EOD14850"/>
    <property type="gene ID" value="EMIHUDRAFT_432696"/>
</dbReference>
<evidence type="ECO:0008006" key="8">
    <source>
        <dbReference type="Google" id="ProtNLM"/>
    </source>
</evidence>